<feature type="domain" description="J" evidence="2">
    <location>
        <begin position="1516"/>
        <end position="1601"/>
    </location>
</feature>
<comment type="caution">
    <text evidence="3">The sequence shown here is derived from an EMBL/GenBank/DDBJ whole genome shotgun (WGS) entry which is preliminary data.</text>
</comment>
<gene>
    <name evidence="3" type="ORF">C4D60_Mb05t16650</name>
</gene>
<dbReference type="PROSITE" id="PS00636">
    <property type="entry name" value="DNAJ_1"/>
    <property type="match status" value="1"/>
</dbReference>
<dbReference type="SMART" id="SM00271">
    <property type="entry name" value="DnaJ"/>
    <property type="match status" value="1"/>
</dbReference>
<dbReference type="SMART" id="SM00028">
    <property type="entry name" value="TPR"/>
    <property type="match status" value="7"/>
</dbReference>
<dbReference type="PANTHER" id="PTHR45181:SF4">
    <property type="entry name" value="HEAT SHOCK PROTEIN DNAJ WITH TETRATRICOPEPTIDE REPEAT-CONTAINING PROTEIN"/>
    <property type="match status" value="1"/>
</dbReference>
<dbReference type="InterPro" id="IPR019734">
    <property type="entry name" value="TPR_rpt"/>
</dbReference>
<dbReference type="SUPFAM" id="SSF46565">
    <property type="entry name" value="Chaperone J-domain"/>
    <property type="match status" value="1"/>
</dbReference>
<evidence type="ECO:0000256" key="1">
    <source>
        <dbReference type="SAM" id="MobiDB-lite"/>
    </source>
</evidence>
<dbReference type="Proteomes" id="UP000317650">
    <property type="component" value="Chromosome 5"/>
</dbReference>
<dbReference type="SUPFAM" id="SSF48452">
    <property type="entry name" value="TPR-like"/>
    <property type="match status" value="2"/>
</dbReference>
<feature type="compositionally biased region" description="Polar residues" evidence="1">
    <location>
        <begin position="640"/>
        <end position="658"/>
    </location>
</feature>
<dbReference type="STRING" id="52838.A0A4S8JWM3"/>
<dbReference type="InterPro" id="IPR001623">
    <property type="entry name" value="DnaJ_domain"/>
</dbReference>
<feature type="region of interest" description="Disordered" evidence="1">
    <location>
        <begin position="1"/>
        <end position="24"/>
    </location>
</feature>
<feature type="region of interest" description="Disordered" evidence="1">
    <location>
        <begin position="640"/>
        <end position="695"/>
    </location>
</feature>
<dbReference type="InterPro" id="IPR036869">
    <property type="entry name" value="J_dom_sf"/>
</dbReference>
<dbReference type="Pfam" id="PF00226">
    <property type="entry name" value="DnaJ"/>
    <property type="match status" value="1"/>
</dbReference>
<feature type="region of interest" description="Disordered" evidence="1">
    <location>
        <begin position="84"/>
        <end position="103"/>
    </location>
</feature>
<dbReference type="GO" id="GO:0005783">
    <property type="term" value="C:endoplasmic reticulum"/>
    <property type="evidence" value="ECO:0007669"/>
    <property type="project" value="UniProtKB-ARBA"/>
</dbReference>
<dbReference type="CDD" id="cd06257">
    <property type="entry name" value="DnaJ"/>
    <property type="match status" value="1"/>
</dbReference>
<dbReference type="Pfam" id="PF13181">
    <property type="entry name" value="TPR_8"/>
    <property type="match status" value="1"/>
</dbReference>
<feature type="region of interest" description="Disordered" evidence="1">
    <location>
        <begin position="717"/>
        <end position="761"/>
    </location>
</feature>
<dbReference type="Gene3D" id="1.10.287.110">
    <property type="entry name" value="DnaJ domain"/>
    <property type="match status" value="1"/>
</dbReference>
<dbReference type="PANTHER" id="PTHR45181">
    <property type="entry name" value="HEAT SHOCK PROTEIN DNAJ WITH TETRATRICOPEPTIDE REPEAT-CONTAINING PROTEIN"/>
    <property type="match status" value="1"/>
</dbReference>
<dbReference type="PROSITE" id="PS50076">
    <property type="entry name" value="DNAJ_2"/>
    <property type="match status" value="1"/>
</dbReference>
<feature type="region of interest" description="Disordered" evidence="1">
    <location>
        <begin position="354"/>
        <end position="373"/>
    </location>
</feature>
<evidence type="ECO:0000259" key="2">
    <source>
        <dbReference type="PROSITE" id="PS50076"/>
    </source>
</evidence>
<evidence type="ECO:0000313" key="3">
    <source>
        <dbReference type="EMBL" id="THU66674.1"/>
    </source>
</evidence>
<accession>A0A4S8JWM3</accession>
<proteinExistence type="predicted"/>
<reference evidence="3 4" key="1">
    <citation type="journal article" date="2019" name="Nat. Plants">
        <title>Genome sequencing of Musa balbisiana reveals subgenome evolution and function divergence in polyploid bananas.</title>
        <authorList>
            <person name="Yao X."/>
        </authorList>
    </citation>
    <scope>NUCLEOTIDE SEQUENCE [LARGE SCALE GENOMIC DNA]</scope>
    <source>
        <strain evidence="4">cv. DH-PKW</strain>
        <tissue evidence="3">Leaves</tissue>
    </source>
</reference>
<dbReference type="Gene3D" id="1.25.40.10">
    <property type="entry name" value="Tetratricopeptide repeat domain"/>
    <property type="match status" value="2"/>
</dbReference>
<feature type="region of interest" description="Disordered" evidence="1">
    <location>
        <begin position="382"/>
        <end position="428"/>
    </location>
</feature>
<feature type="compositionally biased region" description="Polar residues" evidence="1">
    <location>
        <begin position="354"/>
        <end position="371"/>
    </location>
</feature>
<dbReference type="InterPro" id="IPR011990">
    <property type="entry name" value="TPR-like_helical_dom_sf"/>
</dbReference>
<dbReference type="PRINTS" id="PR00625">
    <property type="entry name" value="JDOMAIN"/>
</dbReference>
<protein>
    <recommendedName>
        <fullName evidence="2">J domain-containing protein</fullName>
    </recommendedName>
</protein>
<dbReference type="InterPro" id="IPR018253">
    <property type="entry name" value="DnaJ_domain_CS"/>
</dbReference>
<keyword evidence="4" id="KW-1185">Reference proteome</keyword>
<evidence type="ECO:0000313" key="4">
    <source>
        <dbReference type="Proteomes" id="UP000317650"/>
    </source>
</evidence>
<feature type="compositionally biased region" description="Basic and acidic residues" evidence="1">
    <location>
        <begin position="674"/>
        <end position="683"/>
    </location>
</feature>
<sequence length="1655" mass="180991">MDRFNLGHGNAGPRSSLGEPFDSGFASSAPFFPSPYLPSVSAPGKPSTAAGLSRPRLVKSRKQFASPRVRAAVITDAEDGSGFNPFRSSMGVTPSGAPERNEGGGLQGLHEKLHGWKPFDPKAGEKVSGNTKLGSFDSVKHEIHTGASVFESGEEKISGTGRSTGEDSMKLEFAGCESKPAMSNLGYGNTVDCAYHFGRDDAGVFVSGSAMKENAISCQTLPEDLCVPSLDNFVSVESGSSGFAFGHVSLSNLSKENSGSQNKASNLGVFPFGCDVKRSTKSHQISTAGTSYPGLGGFEFRKSESVPFVSELTNDSTNTGSDKISRNPSTFKNERCVDSVSSLYASVSGLNKSDTLSWNKPQNSGVPSMGSSLPAKPENAFVFGANSGNSDSRNSVSMSNTGTFTDERSGSSDAYDTGVQGSSNSSKKSFNVSDEVLFSGLHGEMRKLNLHNSGDEDASKGRKQAYERAKDNVGNSFLFGGNMTTLSSSGGSDVNTMSEEMKKATIGSMMPSHDVRNGSLDNPEGFFVFGSNMKKSFTSSQTSTMSEKSFPSKIINVMQKLNIEDFEDDGNFSRSKDAEFKVVDMANDPDKNLYTGDTNVSASFDGNAVNTLYNDIKMLNIRDKTGNSDANAERTRNVFPNASASSKHTFEVSNQEKSSIGDDFRSSKLGSDFGPREYAEPTFHRSSSGHDPQSVEIGFNFTSMQEEVGMSHMEFRSPKSVAPGLSKESLFTGPRSNMTFGGRKGESKGTKTKKRNGKPKHSIPLQQTFAQTFVSVEKVLEGKDPESLDGYSPMDYSPYQENLVADQSSREASIPSNESIHIASPSASIATENPIPVYESEFLVSATEHLYIAEDDLTHEKPNHNNSRCHDESEYLVSATQRLDINEDDLTHGERDHNDSRNHVDEEFGLECSDDGQRCEPDGKTVVSKSEYGDLTCGSSSTLMETETHLFGSEIVTQAGENGTSLTSASSLAGFGGSNFAFGATSFAQDPLSVSKRQHRRKSRTKVGQEMLNPSLNADVPYVSPFANMLPATCSSVHPDPAGDLKSIQCGPQNVVDTRVETGTKPEVLRDPVTTDSEIVAEQEACERWRLRGNQAYAKGLLLKAEECYTQGVNSVSRKEISLSYNRALMLCYSNRAAARMSLGRMREALNDCMLAAAIDSHFLRVQVRAANCHLALGEIDEAMKYFKKCLLSERDGNLDQKILIEASDGLQKAQQVAGYVVQCEELLLKRTSNEVAKALHMISDSLSICTHSEKLMEMKAEALLLLRRYEEVIQFCEQTMEDAERNVLSGTNVQLSKVDNFEDIQVISVRLWRWRLISESNFYLGRLEEAIDLLKKQDKMKNIVDKNSSGPSESSTSLFVTVRELLRLKAAGNEAFKEGRHVDAIEHYSAALACSTESRPFAAICFCNRAAAYQALGQIADAIADCSLAIALDPSYLKVGQAISRRATLHEMIRDYGQASNDLHKLISLLEKQPKDNDNQDGALERSISNNSDLSQACLRLSTVEEESRKEIPLDMYMILGIEPLSSTTDVKKAYRKAALRHHPDKAGQLLARSENLDDGIWREMAEEVHRHADRLFKMIGEAYSVLSDPSKRLQYDAEEEMRTALKRGYATSSIPKAPADNCVSQFDKSMNRRQWQTYRSSHHRWSESSQSKR</sequence>
<feature type="region of interest" description="Disordered" evidence="1">
    <location>
        <begin position="36"/>
        <end position="61"/>
    </location>
</feature>
<name>A0A4S8JWM3_MUSBA</name>
<organism evidence="3 4">
    <name type="scientific">Musa balbisiana</name>
    <name type="common">Banana</name>
    <dbReference type="NCBI Taxonomy" id="52838"/>
    <lineage>
        <taxon>Eukaryota</taxon>
        <taxon>Viridiplantae</taxon>
        <taxon>Streptophyta</taxon>
        <taxon>Embryophyta</taxon>
        <taxon>Tracheophyta</taxon>
        <taxon>Spermatophyta</taxon>
        <taxon>Magnoliopsida</taxon>
        <taxon>Liliopsida</taxon>
        <taxon>Zingiberales</taxon>
        <taxon>Musaceae</taxon>
        <taxon>Musa</taxon>
    </lineage>
</organism>
<feature type="compositionally biased region" description="Polar residues" evidence="1">
    <location>
        <begin position="386"/>
        <end position="404"/>
    </location>
</feature>
<feature type="compositionally biased region" description="Basic residues" evidence="1">
    <location>
        <begin position="750"/>
        <end position="761"/>
    </location>
</feature>
<dbReference type="EMBL" id="PYDT01000003">
    <property type="protein sequence ID" value="THU66674.1"/>
    <property type="molecule type" value="Genomic_DNA"/>
</dbReference>